<dbReference type="Pfam" id="PF00156">
    <property type="entry name" value="Pribosyltran"/>
    <property type="match status" value="1"/>
</dbReference>
<evidence type="ECO:0000313" key="3">
    <source>
        <dbReference type="EMBL" id="MBW8484557.1"/>
    </source>
</evidence>
<dbReference type="Proteomes" id="UP000774570">
    <property type="component" value="Unassembled WGS sequence"/>
</dbReference>
<accession>A0ABS7FY97</accession>
<dbReference type="PANTHER" id="PTHR47505">
    <property type="entry name" value="DNA UTILIZATION PROTEIN YHGH"/>
    <property type="match status" value="1"/>
</dbReference>
<comment type="similarity">
    <text evidence="1">Belongs to the ComF/GntX family.</text>
</comment>
<protein>
    <submittedName>
        <fullName evidence="3">ComF family protein</fullName>
    </submittedName>
</protein>
<proteinExistence type="inferred from homology"/>
<comment type="caution">
    <text evidence="3">The sequence shown here is derived from an EMBL/GenBank/DDBJ whole genome shotgun (WGS) entry which is preliminary data.</text>
</comment>
<dbReference type="RefSeq" id="WP_220167796.1">
    <property type="nucleotide sequence ID" value="NZ_JAIBOA010000012.1"/>
</dbReference>
<evidence type="ECO:0000313" key="4">
    <source>
        <dbReference type="Proteomes" id="UP000774570"/>
    </source>
</evidence>
<name>A0ABS7FY97_9ACTN</name>
<evidence type="ECO:0000259" key="2">
    <source>
        <dbReference type="Pfam" id="PF00156"/>
    </source>
</evidence>
<reference evidence="3 4" key="1">
    <citation type="submission" date="2021-07" db="EMBL/GenBank/DDBJ databases">
        <title>Actinomadura sp. PM05-2 isolated from lichen.</title>
        <authorList>
            <person name="Somphong A."/>
            <person name="Phongsopitanun W."/>
            <person name="Tanasupawat S."/>
            <person name="Peongsungnone V."/>
        </authorList>
    </citation>
    <scope>NUCLEOTIDE SEQUENCE [LARGE SCALE GENOMIC DNA]</scope>
    <source>
        <strain evidence="3 4">PM05-2</strain>
    </source>
</reference>
<dbReference type="SUPFAM" id="SSF53271">
    <property type="entry name" value="PRTase-like"/>
    <property type="match status" value="1"/>
</dbReference>
<dbReference type="InterPro" id="IPR029057">
    <property type="entry name" value="PRTase-like"/>
</dbReference>
<sequence length="221" mass="23299">MSFFTDLLDLLLPTTCAGCSRSPGLLCPRCTRHLARPPHRVPHLRDLPPCWTAAPYEGPPKAAITAHKERGLTALAVPLGQALAASLEAALLASPSPPVPAVVVPAPSTRAATRHRGHDPTRRLTETAVRELRCRGHPVTGLAALHHRRTVADQSGLTRAARARNLARALEAHPSVQGARVLLTDDVVTTGATLTEATRALTEAGAHVLATATVAATPLRH</sequence>
<keyword evidence="4" id="KW-1185">Reference proteome</keyword>
<gene>
    <name evidence="3" type="ORF">K1Y72_19395</name>
</gene>
<dbReference type="PANTHER" id="PTHR47505:SF1">
    <property type="entry name" value="DNA UTILIZATION PROTEIN YHGH"/>
    <property type="match status" value="1"/>
</dbReference>
<dbReference type="CDD" id="cd06223">
    <property type="entry name" value="PRTases_typeI"/>
    <property type="match status" value="1"/>
</dbReference>
<dbReference type="InterPro" id="IPR051910">
    <property type="entry name" value="ComF/GntX_DNA_util-trans"/>
</dbReference>
<dbReference type="InterPro" id="IPR000836">
    <property type="entry name" value="PRTase_dom"/>
</dbReference>
<dbReference type="Gene3D" id="3.40.50.2020">
    <property type="match status" value="1"/>
</dbReference>
<feature type="domain" description="Phosphoribosyltransferase" evidence="2">
    <location>
        <begin position="164"/>
        <end position="217"/>
    </location>
</feature>
<dbReference type="EMBL" id="JAIBOA010000012">
    <property type="protein sequence ID" value="MBW8484557.1"/>
    <property type="molecule type" value="Genomic_DNA"/>
</dbReference>
<evidence type="ECO:0000256" key="1">
    <source>
        <dbReference type="ARBA" id="ARBA00008007"/>
    </source>
</evidence>
<organism evidence="3 4">
    <name type="scientific">Actinomadura parmotrematis</name>
    <dbReference type="NCBI Taxonomy" id="2864039"/>
    <lineage>
        <taxon>Bacteria</taxon>
        <taxon>Bacillati</taxon>
        <taxon>Actinomycetota</taxon>
        <taxon>Actinomycetes</taxon>
        <taxon>Streptosporangiales</taxon>
        <taxon>Thermomonosporaceae</taxon>
        <taxon>Actinomadura</taxon>
    </lineage>
</organism>